<feature type="repeat" description="ANK" evidence="3">
    <location>
        <begin position="425"/>
        <end position="457"/>
    </location>
</feature>
<dbReference type="PANTHER" id="PTHR24173:SF74">
    <property type="entry name" value="ANKYRIN REPEAT DOMAIN-CONTAINING PROTEIN 16"/>
    <property type="match status" value="1"/>
</dbReference>
<dbReference type="SUPFAM" id="SSF48403">
    <property type="entry name" value="Ankyrin repeat"/>
    <property type="match status" value="1"/>
</dbReference>
<dbReference type="AlphaFoldDB" id="A0ABD3I5Z6"/>
<dbReference type="Gene3D" id="1.25.40.20">
    <property type="entry name" value="Ankyrin repeat-containing domain"/>
    <property type="match status" value="1"/>
</dbReference>
<dbReference type="Proteomes" id="UP001633002">
    <property type="component" value="Unassembled WGS sequence"/>
</dbReference>
<keyword evidence="2 3" id="KW-0040">ANK repeat</keyword>
<gene>
    <name evidence="4" type="ORF">R1sor_012258</name>
</gene>
<reference evidence="4 5" key="1">
    <citation type="submission" date="2024-09" db="EMBL/GenBank/DDBJ databases">
        <title>Chromosome-scale assembly of Riccia sorocarpa.</title>
        <authorList>
            <person name="Paukszto L."/>
        </authorList>
    </citation>
    <scope>NUCLEOTIDE SEQUENCE [LARGE SCALE GENOMIC DNA]</scope>
    <source>
        <strain evidence="4">LP-2024</strain>
        <tissue evidence="4">Aerial parts of the thallus</tissue>
    </source>
</reference>
<dbReference type="PANTHER" id="PTHR24173">
    <property type="entry name" value="ANKYRIN REPEAT CONTAINING"/>
    <property type="match status" value="1"/>
</dbReference>
<dbReference type="SUPFAM" id="SSF52047">
    <property type="entry name" value="RNI-like"/>
    <property type="match status" value="1"/>
</dbReference>
<name>A0ABD3I5Z6_9MARC</name>
<evidence type="ECO:0000313" key="5">
    <source>
        <dbReference type="Proteomes" id="UP001633002"/>
    </source>
</evidence>
<sequence length="548" mass="59504">MACAVDLQIDMNKPSLVGPLEMPRELLGEFTGEHSKEEPANITHLPAVLVSDILSRIPSPIDVASAVVASRIFWSVAQTTSFRLKLHSRPRRSLYGARRRATWAQQVIAGIRRTMGTTEELDLSGCPISDINVGQLLFDLLNLERLILDDCQKLTSYAAGALSKSVMTGLQALSLQRCLHLGPSAGETLLTATTVGSSRLQTLLLSHLDRIGLLQDTLLPESTGRSISNYTKLVKDVASKEPRSSLRVLALNNCSNIGPSQLAMIADACRNLEIWMLGGSAHGLYMEGCTRVDLDTGPPALIQAAQLLPKLRILEITFFSKPLLDKLRAQISPGVHVWDFREKNSVTAAVNLVAHLKGCGIPMVGMGPAIKSCDWCTDGSHMDHPLAEENTVEYSGEGCIDMGCDILAKDILLALKAGVNCTDTLGRTPLHLATFWDDTNRVAELLFLGASAGEIKDRDGDTALIQAARYGYAEICKLLLRGGADVLTRNATRETPLYIAAFRGHSAALEIMLAHCLEQGIAWQDDHMYVSEMFPTSDDSLLGFFASD</sequence>
<dbReference type="InterPro" id="IPR032675">
    <property type="entry name" value="LRR_dom_sf"/>
</dbReference>
<dbReference type="InterPro" id="IPR036770">
    <property type="entry name" value="Ankyrin_rpt-contain_sf"/>
</dbReference>
<evidence type="ECO:0000313" key="4">
    <source>
        <dbReference type="EMBL" id="KAL3698182.1"/>
    </source>
</evidence>
<accession>A0ABD3I5Z6</accession>
<organism evidence="4 5">
    <name type="scientific">Riccia sorocarpa</name>
    <dbReference type="NCBI Taxonomy" id="122646"/>
    <lineage>
        <taxon>Eukaryota</taxon>
        <taxon>Viridiplantae</taxon>
        <taxon>Streptophyta</taxon>
        <taxon>Embryophyta</taxon>
        <taxon>Marchantiophyta</taxon>
        <taxon>Marchantiopsida</taxon>
        <taxon>Marchantiidae</taxon>
        <taxon>Marchantiales</taxon>
        <taxon>Ricciaceae</taxon>
        <taxon>Riccia</taxon>
    </lineage>
</organism>
<dbReference type="PROSITE" id="PS50088">
    <property type="entry name" value="ANK_REPEAT"/>
    <property type="match status" value="2"/>
</dbReference>
<dbReference type="EMBL" id="JBJQOH010000002">
    <property type="protein sequence ID" value="KAL3698182.1"/>
    <property type="molecule type" value="Genomic_DNA"/>
</dbReference>
<protein>
    <submittedName>
        <fullName evidence="4">Uncharacterized protein</fullName>
    </submittedName>
</protein>
<dbReference type="SMART" id="SM00248">
    <property type="entry name" value="ANK"/>
    <property type="match status" value="3"/>
</dbReference>
<comment type="caution">
    <text evidence="4">The sequence shown here is derived from an EMBL/GenBank/DDBJ whole genome shotgun (WGS) entry which is preliminary data.</text>
</comment>
<keyword evidence="5" id="KW-1185">Reference proteome</keyword>
<proteinExistence type="predicted"/>
<feature type="repeat" description="ANK" evidence="3">
    <location>
        <begin position="459"/>
        <end position="491"/>
    </location>
</feature>
<dbReference type="Pfam" id="PF12796">
    <property type="entry name" value="Ank_2"/>
    <property type="match status" value="1"/>
</dbReference>
<dbReference type="PROSITE" id="PS50297">
    <property type="entry name" value="ANK_REP_REGION"/>
    <property type="match status" value="1"/>
</dbReference>
<evidence type="ECO:0000256" key="1">
    <source>
        <dbReference type="ARBA" id="ARBA00022737"/>
    </source>
</evidence>
<evidence type="ECO:0000256" key="2">
    <source>
        <dbReference type="ARBA" id="ARBA00023043"/>
    </source>
</evidence>
<evidence type="ECO:0000256" key="3">
    <source>
        <dbReference type="PROSITE-ProRule" id="PRU00023"/>
    </source>
</evidence>
<keyword evidence="1" id="KW-0677">Repeat</keyword>
<dbReference type="InterPro" id="IPR002110">
    <property type="entry name" value="Ankyrin_rpt"/>
</dbReference>
<dbReference type="Gene3D" id="3.80.10.10">
    <property type="entry name" value="Ribonuclease Inhibitor"/>
    <property type="match status" value="1"/>
</dbReference>